<evidence type="ECO:0000313" key="3">
    <source>
        <dbReference type="EMBL" id="KAF9074111.1"/>
    </source>
</evidence>
<keyword evidence="4" id="KW-1185">Reference proteome</keyword>
<accession>A0A9P5Q2Z4</accession>
<feature type="region of interest" description="Disordered" evidence="1">
    <location>
        <begin position="295"/>
        <end position="315"/>
    </location>
</feature>
<reference evidence="3" key="1">
    <citation type="submission" date="2020-11" db="EMBL/GenBank/DDBJ databases">
        <authorList>
            <consortium name="DOE Joint Genome Institute"/>
            <person name="Ahrendt S."/>
            <person name="Riley R."/>
            <person name="Andreopoulos W."/>
            <person name="Labutti K."/>
            <person name="Pangilinan J."/>
            <person name="Ruiz-Duenas F.J."/>
            <person name="Barrasa J.M."/>
            <person name="Sanchez-Garcia M."/>
            <person name="Camarero S."/>
            <person name="Miyauchi S."/>
            <person name="Serrano A."/>
            <person name="Linde D."/>
            <person name="Babiker R."/>
            <person name="Drula E."/>
            <person name="Ayuso-Fernandez I."/>
            <person name="Pacheco R."/>
            <person name="Padilla G."/>
            <person name="Ferreira P."/>
            <person name="Barriuso J."/>
            <person name="Kellner H."/>
            <person name="Castanera R."/>
            <person name="Alfaro M."/>
            <person name="Ramirez L."/>
            <person name="Pisabarro A.G."/>
            <person name="Kuo A."/>
            <person name="Tritt A."/>
            <person name="Lipzen A."/>
            <person name="He G."/>
            <person name="Yan M."/>
            <person name="Ng V."/>
            <person name="Cullen D."/>
            <person name="Martin F."/>
            <person name="Rosso M.-N."/>
            <person name="Henrissat B."/>
            <person name="Hibbett D."/>
            <person name="Martinez A.T."/>
            <person name="Grigoriev I.V."/>
        </authorList>
    </citation>
    <scope>NUCLEOTIDE SEQUENCE</scope>
    <source>
        <strain evidence="3">AH 40177</strain>
    </source>
</reference>
<proteinExistence type="predicted"/>
<sequence>MLALASTLLFAAAALAQSTASYPEGVVATGTMGTSLARLLTINSVDDWCIFGPPTEQNISDSETFEVAWCTQPRNNARVIPDGTVTGVSLLKTDMYVQIMAYGNFTNVNIPPGDYGGELDPHGATGAGNPVGGNVTTNMTIDGQSINVAEWMLYIDYEMVCFRACTWANETYSSAAMCWHELDEMGCNFVMPGNYDFNGTFETCEADVAYPPGWYVEGVNEGTTSFSSFAQYWTGEVSGVTYTIGDLVTPSTVQFIPSSSSCVTVPTISNGIALASLGITDAAAATGAPGASGTGTAAGAGATGAPGSSGSSGSGNSNAAVSGARVFTGLTEAIALVSTIAGVAAIGLLH</sequence>
<organism evidence="3 4">
    <name type="scientific">Rhodocollybia butyracea</name>
    <dbReference type="NCBI Taxonomy" id="206335"/>
    <lineage>
        <taxon>Eukaryota</taxon>
        <taxon>Fungi</taxon>
        <taxon>Dikarya</taxon>
        <taxon>Basidiomycota</taxon>
        <taxon>Agaricomycotina</taxon>
        <taxon>Agaricomycetes</taxon>
        <taxon>Agaricomycetidae</taxon>
        <taxon>Agaricales</taxon>
        <taxon>Marasmiineae</taxon>
        <taxon>Omphalotaceae</taxon>
        <taxon>Rhodocollybia</taxon>
    </lineage>
</organism>
<feature type="compositionally biased region" description="Low complexity" evidence="1">
    <location>
        <begin position="305"/>
        <end position="315"/>
    </location>
</feature>
<gene>
    <name evidence="3" type="ORF">BDP27DRAFT_1390654</name>
</gene>
<dbReference type="Proteomes" id="UP000772434">
    <property type="component" value="Unassembled WGS sequence"/>
</dbReference>
<dbReference type="AlphaFoldDB" id="A0A9P5Q2Z4"/>
<name>A0A9P5Q2Z4_9AGAR</name>
<comment type="caution">
    <text evidence="3">The sequence shown here is derived from an EMBL/GenBank/DDBJ whole genome shotgun (WGS) entry which is preliminary data.</text>
</comment>
<evidence type="ECO:0000313" key="4">
    <source>
        <dbReference type="Proteomes" id="UP000772434"/>
    </source>
</evidence>
<dbReference type="OrthoDB" id="2564904at2759"/>
<feature type="signal peptide" evidence="2">
    <location>
        <begin position="1"/>
        <end position="16"/>
    </location>
</feature>
<evidence type="ECO:0000256" key="2">
    <source>
        <dbReference type="SAM" id="SignalP"/>
    </source>
</evidence>
<dbReference type="EMBL" id="JADNRY010000014">
    <property type="protein sequence ID" value="KAF9074111.1"/>
    <property type="molecule type" value="Genomic_DNA"/>
</dbReference>
<feature type="compositionally biased region" description="Gly residues" evidence="1">
    <location>
        <begin position="295"/>
        <end position="304"/>
    </location>
</feature>
<feature type="chain" id="PRO_5040302303" evidence="2">
    <location>
        <begin position="17"/>
        <end position="350"/>
    </location>
</feature>
<protein>
    <submittedName>
        <fullName evidence="3">Uncharacterized protein</fullName>
    </submittedName>
</protein>
<evidence type="ECO:0000256" key="1">
    <source>
        <dbReference type="SAM" id="MobiDB-lite"/>
    </source>
</evidence>
<keyword evidence="2" id="KW-0732">Signal</keyword>